<feature type="compositionally biased region" description="Basic residues" evidence="1">
    <location>
        <begin position="540"/>
        <end position="557"/>
    </location>
</feature>
<evidence type="ECO:0000256" key="1">
    <source>
        <dbReference type="SAM" id="MobiDB-lite"/>
    </source>
</evidence>
<feature type="region of interest" description="Disordered" evidence="1">
    <location>
        <begin position="1114"/>
        <end position="1170"/>
    </location>
</feature>
<feature type="chain" id="PRO_5006881175" description="Zonadhesin" evidence="2">
    <location>
        <begin position="22"/>
        <end position="1238"/>
    </location>
</feature>
<feature type="compositionally biased region" description="Basic and acidic residues" evidence="1">
    <location>
        <begin position="1114"/>
        <end position="1126"/>
    </location>
</feature>
<feature type="region of interest" description="Disordered" evidence="1">
    <location>
        <begin position="137"/>
        <end position="245"/>
    </location>
</feature>
<feature type="compositionally biased region" description="Basic residues" evidence="1">
    <location>
        <begin position="288"/>
        <end position="305"/>
    </location>
</feature>
<feature type="region of interest" description="Disordered" evidence="1">
    <location>
        <begin position="683"/>
        <end position="920"/>
    </location>
</feature>
<feature type="compositionally biased region" description="Basic and acidic residues" evidence="1">
    <location>
        <begin position="222"/>
        <end position="233"/>
    </location>
</feature>
<feature type="compositionally biased region" description="Basic residues" evidence="1">
    <location>
        <begin position="960"/>
        <end position="977"/>
    </location>
</feature>
<feature type="region of interest" description="Disordered" evidence="1">
    <location>
        <begin position="1195"/>
        <end position="1238"/>
    </location>
</feature>
<feature type="compositionally biased region" description="Basic residues" evidence="1">
    <location>
        <begin position="624"/>
        <end position="641"/>
    </location>
</feature>
<feature type="compositionally biased region" description="Basic and acidic residues" evidence="1">
    <location>
        <begin position="607"/>
        <end position="623"/>
    </location>
</feature>
<feature type="compositionally biased region" description="Basic and acidic residues" evidence="1">
    <location>
        <begin position="158"/>
        <end position="183"/>
    </location>
</feature>
<feature type="compositionally biased region" description="Basic and acidic residues" evidence="1">
    <location>
        <begin position="775"/>
        <end position="791"/>
    </location>
</feature>
<feature type="compositionally biased region" description="Basic and acidic residues" evidence="1">
    <location>
        <begin position="439"/>
        <end position="455"/>
    </location>
</feature>
<feature type="compositionally biased region" description="Basic and acidic residues" evidence="1">
    <location>
        <begin position="943"/>
        <end position="959"/>
    </location>
</feature>
<name>A0A0V1KPJ5_9BILA</name>
<feature type="compositionally biased region" description="Basic residues" evidence="1">
    <location>
        <begin position="64"/>
        <end position="80"/>
    </location>
</feature>
<keyword evidence="2" id="KW-0732">Signal</keyword>
<feature type="compositionally biased region" description="Polar residues" evidence="1">
    <location>
        <begin position="186"/>
        <end position="195"/>
    </location>
</feature>
<reference evidence="3 4" key="1">
    <citation type="submission" date="2015-05" db="EMBL/GenBank/DDBJ databases">
        <title>Evolution of Trichinella species and genotypes.</title>
        <authorList>
            <person name="Korhonen P.K."/>
            <person name="Edoardo P."/>
            <person name="Giuseppe L.R."/>
            <person name="Gasser R.B."/>
        </authorList>
    </citation>
    <scope>NUCLEOTIDE SEQUENCE [LARGE SCALE GENOMIC DNA]</scope>
    <source>
        <strain evidence="3">ISS10</strain>
    </source>
</reference>
<dbReference type="OrthoDB" id="5920737at2759"/>
<feature type="compositionally biased region" description="Basic and acidic residues" evidence="1">
    <location>
        <begin position="1027"/>
        <end position="1043"/>
    </location>
</feature>
<feature type="region of interest" description="Disordered" evidence="1">
    <location>
        <begin position="1024"/>
        <end position="1087"/>
    </location>
</feature>
<dbReference type="Proteomes" id="UP000054721">
    <property type="component" value="Unassembled WGS sequence"/>
</dbReference>
<feature type="compositionally biased region" description="Basic residues" evidence="1">
    <location>
        <begin position="1212"/>
        <end position="1229"/>
    </location>
</feature>
<feature type="compositionally biased region" description="Polar residues" evidence="1">
    <location>
        <begin position="997"/>
        <end position="1006"/>
    </location>
</feature>
<feature type="region of interest" description="Disordered" evidence="1">
    <location>
        <begin position="431"/>
        <end position="587"/>
    </location>
</feature>
<feature type="compositionally biased region" description="Basic residues" evidence="1">
    <location>
        <begin position="147"/>
        <end position="157"/>
    </location>
</feature>
<feature type="compositionally biased region" description="Basic residues" evidence="1">
    <location>
        <begin position="708"/>
        <end position="725"/>
    </location>
</feature>
<feature type="compositionally biased region" description="Basic residues" evidence="1">
    <location>
        <begin position="876"/>
        <end position="893"/>
    </location>
</feature>
<feature type="region of interest" description="Disordered" evidence="1">
    <location>
        <begin position="606"/>
        <end position="663"/>
    </location>
</feature>
<feature type="compositionally biased region" description="Basic and acidic residues" evidence="1">
    <location>
        <begin position="271"/>
        <end position="287"/>
    </location>
</feature>
<keyword evidence="4" id="KW-1185">Reference proteome</keyword>
<protein>
    <recommendedName>
        <fullName evidence="5">Zonadhesin</fullName>
    </recommendedName>
</protein>
<feature type="compositionally biased region" description="Basic residues" evidence="1">
    <location>
        <begin position="1044"/>
        <end position="1061"/>
    </location>
</feature>
<feature type="compositionally biased region" description="Basic and acidic residues" evidence="1">
    <location>
        <begin position="137"/>
        <end position="146"/>
    </location>
</feature>
<feature type="compositionally biased region" description="Basic residues" evidence="1">
    <location>
        <begin position="456"/>
        <end position="473"/>
    </location>
</feature>
<sequence length="1238" mass="136746">MLLTAILVVIILALIYHFVTEKKQISEWKETRVQPMTAIPEKKTPEEIIKESKELQLKVDKKQVGKTKKKTKSKKSKKAIKSITKGTDIGKEKAETDEKIEMGEGSPETIKAVAATRNIIPQIVPNVATEEITKAAEKIRREDSEKKKRKMKRKSKKGREMEKEMSIKKDMMSTEKSETKLRTEVTPFQLQSTAQYIEEQNIMGKKSKKKSKKQSKSKKSKKTVEDTDAKEAESSQMPETDIILPKITLANEVTVRNVDELNMVPPIAEEAVDKAVVKDEPQGERKDSKKIKKKSKKRSKSKKSKKTVEDTVAKAAVSSQMPETDVISPKLTLDNEVTAINIDQLNMVPPIAEAAVEKPVIKDESKGGKGASKKIKKKSKKRSKSTKSKKTVEDTVAKEAASSQMPETDIIPPKISLANEVTAVNVDHLNMVPPIEEAAVEKPVIKDEPKGEKKDSKKIKKKSKKRSKSKKSKKTVEDTGAKEAASSQMPETDIISPKLTLDNEATAIKVDELNMVPPIGEEAVDKPVIEDEPKGEKKDSKKIKKKSKKRSKSKKSKKSVEDTVAKAAASSEMPETDNISPKPTLDNEVTAINIDQLNMVSPIAEAAVEKPVIKDEPKGEKKDSKKIKKKSKKRSKSKKSKKTVEDTGAKEAASSQMPETDIIPPKISLANEVTAVNVDHLNMVPPIEEAAVEKPVIKDEPKGEKKDSKKIKKKSKKRSKSKKSKKTVEDTGAKEAASSQMPETDIISPKLTLDNEATAIKVDELNMVPPIGEEAVDKPVIEDEPKGEKKDSKKIKKKSKKRSKSKKSKKSVEDTVAKAAASSEMPETDNISPKPTLDNDVTAINIDQLNMVSPIEEAAVEKPVIKDEPKGEKKDSKKIKKKSKKRSKSKKSKKTVEDTGAKEAASSQMPETDIISPKHTLDNEVTAVNVDHLNMVPPIEEAAVEKPVIKDEPKGEKKDYKKIKKKSKKRSKSKKSKKTVEDTVAKAAASSEMPETDITSPNPTLDNEVTAINVDQLNMVPPIAEAAVEKPVIKDEPKGEKKDSKKIKKKSKKRSKSKKSKKTVEDTVAKAAASSQMPETDIMSPKPTLDNEVTAINIDHLNIVPPIAEAAVEKQVIKDERIGEKKASKKIKKKSKKRSKSKKSKKTVEDTVAKEAASSQKPETDIISPKLTLDNEVTAINIDQLNMVPPIAEAAVEKPVIKDEPKGEKKDSKKIKKKSKKRSKSKKSNKSVDDKIAK</sequence>
<feature type="compositionally biased region" description="Basic residues" evidence="1">
    <location>
        <begin position="1127"/>
        <end position="1145"/>
    </location>
</feature>
<organism evidence="3 4">
    <name type="scientific">Trichinella nativa</name>
    <dbReference type="NCBI Taxonomy" id="6335"/>
    <lineage>
        <taxon>Eukaryota</taxon>
        <taxon>Metazoa</taxon>
        <taxon>Ecdysozoa</taxon>
        <taxon>Nematoda</taxon>
        <taxon>Enoplea</taxon>
        <taxon>Dorylaimia</taxon>
        <taxon>Trichinellida</taxon>
        <taxon>Trichinellidae</taxon>
        <taxon>Trichinella</taxon>
    </lineage>
</organism>
<feature type="region of interest" description="Disordered" evidence="1">
    <location>
        <begin position="61"/>
        <end position="84"/>
    </location>
</feature>
<feature type="compositionally biased region" description="Basic and acidic residues" evidence="1">
    <location>
        <begin position="691"/>
        <end position="707"/>
    </location>
</feature>
<proteinExistence type="predicted"/>
<evidence type="ECO:0000313" key="3">
    <source>
        <dbReference type="EMBL" id="KRZ49151.1"/>
    </source>
</evidence>
<feature type="compositionally biased region" description="Basic and acidic residues" evidence="1">
    <location>
        <begin position="523"/>
        <end position="539"/>
    </location>
</feature>
<feature type="compositionally biased region" description="Basic residues" evidence="1">
    <location>
        <begin position="792"/>
        <end position="809"/>
    </location>
</feature>
<feature type="region of interest" description="Disordered" evidence="1">
    <location>
        <begin position="355"/>
        <end position="413"/>
    </location>
</feature>
<feature type="compositionally biased region" description="Basic residues" evidence="1">
    <location>
        <begin position="205"/>
        <end position="221"/>
    </location>
</feature>
<dbReference type="AlphaFoldDB" id="A0A0V1KPJ5"/>
<feature type="region of interest" description="Disordered" evidence="1">
    <location>
        <begin position="932"/>
        <end position="1006"/>
    </location>
</feature>
<evidence type="ECO:0008006" key="5">
    <source>
        <dbReference type="Google" id="ProtNLM"/>
    </source>
</evidence>
<evidence type="ECO:0000313" key="4">
    <source>
        <dbReference type="Proteomes" id="UP000054721"/>
    </source>
</evidence>
<dbReference type="EMBL" id="JYDW01000333">
    <property type="protein sequence ID" value="KRZ49151.1"/>
    <property type="molecule type" value="Genomic_DNA"/>
</dbReference>
<evidence type="ECO:0000256" key="2">
    <source>
        <dbReference type="SAM" id="SignalP"/>
    </source>
</evidence>
<dbReference type="STRING" id="6335.A0A0V1KPJ5"/>
<feature type="compositionally biased region" description="Basic and acidic residues" evidence="1">
    <location>
        <begin position="859"/>
        <end position="875"/>
    </location>
</feature>
<feature type="compositionally biased region" description="Basic and acidic residues" evidence="1">
    <location>
        <begin position="355"/>
        <end position="367"/>
    </location>
</feature>
<comment type="caution">
    <text evidence="3">The sequence shown here is derived from an EMBL/GenBank/DDBJ whole genome shotgun (WGS) entry which is preliminary data.</text>
</comment>
<feature type="compositionally biased region" description="Basic residues" evidence="1">
    <location>
        <begin position="371"/>
        <end position="389"/>
    </location>
</feature>
<gene>
    <name evidence="3" type="ORF">T02_7400</name>
</gene>
<feature type="region of interest" description="Disordered" evidence="1">
    <location>
        <begin position="262"/>
        <end position="324"/>
    </location>
</feature>
<feature type="signal peptide" evidence="2">
    <location>
        <begin position="1"/>
        <end position="21"/>
    </location>
</feature>
<accession>A0A0V1KPJ5</accession>
<feature type="compositionally biased region" description="Basic and acidic residues" evidence="1">
    <location>
        <begin position="1195"/>
        <end position="1211"/>
    </location>
</feature>